<dbReference type="InterPro" id="IPR014710">
    <property type="entry name" value="RmlC-like_jellyroll"/>
</dbReference>
<keyword evidence="1" id="KW-0472">Membrane</keyword>
<keyword evidence="4" id="KW-1185">Reference proteome</keyword>
<dbReference type="SUPFAM" id="SSF51206">
    <property type="entry name" value="cAMP-binding domain-like"/>
    <property type="match status" value="1"/>
</dbReference>
<evidence type="ECO:0000259" key="2">
    <source>
        <dbReference type="PROSITE" id="PS50042"/>
    </source>
</evidence>
<sequence>MSSLTWREDNRGELSAPNAPQLRAVCEDNTAQHRAQLRQKLLDLGMQAPRAISEAVDCAKFHVVKADEILLAQGGIADRLFVVLEGELEVFKQDPDGTETVHGRLFSGDVAGKLAYVRAQTGPQRMLASVRAKKDTVVASLSWNHYGTLETSIETNLSVYRCFSQQAAHQLEQSSTYVLEESKINAQRVQTFAVLLATILFVMSSYALFVALYLHSFNDSNYSFAAMTLYTVPANLITVAILVLNLKKLALPRQTFGLDFSNLAGQFTYGIVMTIPVIFLMAGVRYLLDPSVNVFSFHFLVHQVQGPFDGWKEFAFASFYALVMCPGQQFIVRCGVQVPISWGLGPNKLSSALWGNLAASLAFASMHVLYSNLAVFLTLFASLYWGVMFQYRRSWIAVATGHAISGIAAFYWFGLLHLAQP</sequence>
<dbReference type="GO" id="GO:0003677">
    <property type="term" value="F:DNA binding"/>
    <property type="evidence" value="ECO:0007669"/>
    <property type="project" value="UniProtKB-KW"/>
</dbReference>
<evidence type="ECO:0000313" key="4">
    <source>
        <dbReference type="Proteomes" id="UP000076577"/>
    </source>
</evidence>
<organism evidence="3 4">
    <name type="scientific">Pseudovibrio axinellae</name>
    <dbReference type="NCBI Taxonomy" id="989403"/>
    <lineage>
        <taxon>Bacteria</taxon>
        <taxon>Pseudomonadati</taxon>
        <taxon>Pseudomonadota</taxon>
        <taxon>Alphaproteobacteria</taxon>
        <taxon>Hyphomicrobiales</taxon>
        <taxon>Stappiaceae</taxon>
        <taxon>Pseudovibrio</taxon>
    </lineage>
</organism>
<dbReference type="PATRIC" id="fig|989403.3.peg.2133"/>
<dbReference type="InterPro" id="IPR000595">
    <property type="entry name" value="cNMP-bd_dom"/>
</dbReference>
<gene>
    <name evidence="3" type="ORF">PsAD2_01994</name>
</gene>
<dbReference type="CDD" id="cd00038">
    <property type="entry name" value="CAP_ED"/>
    <property type="match status" value="1"/>
</dbReference>
<protein>
    <submittedName>
        <fullName evidence="3">DNA-binding transcriptional dual regulator Crp</fullName>
    </submittedName>
</protein>
<dbReference type="SMART" id="SM00100">
    <property type="entry name" value="cNMP"/>
    <property type="match status" value="1"/>
</dbReference>
<feature type="transmembrane region" description="Helical" evidence="1">
    <location>
        <begin position="192"/>
        <end position="216"/>
    </location>
</feature>
<dbReference type="OrthoDB" id="3525895at2"/>
<keyword evidence="1" id="KW-0812">Transmembrane</keyword>
<dbReference type="PROSITE" id="PS50042">
    <property type="entry name" value="CNMP_BINDING_3"/>
    <property type="match status" value="1"/>
</dbReference>
<dbReference type="Pfam" id="PF00027">
    <property type="entry name" value="cNMP_binding"/>
    <property type="match status" value="1"/>
</dbReference>
<keyword evidence="3" id="KW-0238">DNA-binding</keyword>
<name>A0A165YUB6_9HYPH</name>
<accession>A0A165YUB6</accession>
<dbReference type="RefSeq" id="WP_068005393.1">
    <property type="nucleotide sequence ID" value="NZ_FOFM01000002.1"/>
</dbReference>
<evidence type="ECO:0000313" key="3">
    <source>
        <dbReference type="EMBL" id="KZL19243.1"/>
    </source>
</evidence>
<feature type="transmembrane region" description="Helical" evidence="1">
    <location>
        <begin position="267"/>
        <end position="288"/>
    </location>
</feature>
<dbReference type="EMBL" id="LMCB01000015">
    <property type="protein sequence ID" value="KZL19243.1"/>
    <property type="molecule type" value="Genomic_DNA"/>
</dbReference>
<feature type="transmembrane region" description="Helical" evidence="1">
    <location>
        <begin position="357"/>
        <end position="383"/>
    </location>
</feature>
<reference evidence="3 4" key="1">
    <citation type="journal article" date="2016" name="Front. Microbiol.">
        <title>Comparative Genomic Analysis Reveals a Diverse Repertoire of Genes Involved in Prokaryote-Eukaryote Interactions within the Pseudovibrio Genus.</title>
        <authorList>
            <person name="Romano S."/>
            <person name="Fernandez-Guerra A."/>
            <person name="Reen F.J."/>
            <person name="Glockner F.O."/>
            <person name="Crowley S.P."/>
            <person name="O'Sullivan O."/>
            <person name="Cotter P.D."/>
            <person name="Adams C."/>
            <person name="Dobson A.D."/>
            <person name="O'Gara F."/>
        </authorList>
    </citation>
    <scope>NUCLEOTIDE SEQUENCE [LARGE SCALE GENOMIC DNA]</scope>
    <source>
        <strain evidence="3 4">Ad2</strain>
    </source>
</reference>
<keyword evidence="1" id="KW-1133">Transmembrane helix</keyword>
<feature type="transmembrane region" description="Helical" evidence="1">
    <location>
        <begin position="222"/>
        <end position="246"/>
    </location>
</feature>
<dbReference type="InterPro" id="IPR018490">
    <property type="entry name" value="cNMP-bd_dom_sf"/>
</dbReference>
<dbReference type="Gene3D" id="2.60.120.10">
    <property type="entry name" value="Jelly Rolls"/>
    <property type="match status" value="1"/>
</dbReference>
<dbReference type="STRING" id="989403.SAMN05421798_102713"/>
<feature type="domain" description="Cyclic nucleotide-binding" evidence="2">
    <location>
        <begin position="40"/>
        <end position="149"/>
    </location>
</feature>
<comment type="caution">
    <text evidence="3">The sequence shown here is derived from an EMBL/GenBank/DDBJ whole genome shotgun (WGS) entry which is preliminary data.</text>
</comment>
<feature type="transmembrane region" description="Helical" evidence="1">
    <location>
        <begin position="395"/>
        <end position="413"/>
    </location>
</feature>
<dbReference type="AlphaFoldDB" id="A0A165YUB6"/>
<evidence type="ECO:0000256" key="1">
    <source>
        <dbReference type="SAM" id="Phobius"/>
    </source>
</evidence>
<proteinExistence type="predicted"/>
<dbReference type="Proteomes" id="UP000076577">
    <property type="component" value="Unassembled WGS sequence"/>
</dbReference>